<accession>A0A846TWY4</accession>
<reference evidence="2 3" key="1">
    <citation type="submission" date="2020-03" db="EMBL/GenBank/DDBJ databases">
        <authorList>
            <person name="Sun Q."/>
        </authorList>
    </citation>
    <scope>NUCLEOTIDE SEQUENCE [LARGE SCALE GENOMIC DNA]</scope>
    <source>
        <strain evidence="2 3">KACC 21451</strain>
    </source>
</reference>
<proteinExistence type="predicted"/>
<organism evidence="2 3">
    <name type="scientific">Mesobacillus selenatarsenatis</name>
    <dbReference type="NCBI Taxonomy" id="388741"/>
    <lineage>
        <taxon>Bacteria</taxon>
        <taxon>Bacillati</taxon>
        <taxon>Bacillota</taxon>
        <taxon>Bacilli</taxon>
        <taxon>Bacillales</taxon>
        <taxon>Bacillaceae</taxon>
        <taxon>Mesobacillus</taxon>
    </lineage>
</organism>
<dbReference type="Proteomes" id="UP000587942">
    <property type="component" value="Unassembled WGS sequence"/>
</dbReference>
<dbReference type="PROSITE" id="PS51186">
    <property type="entry name" value="GNAT"/>
    <property type="match status" value="1"/>
</dbReference>
<dbReference type="AlphaFoldDB" id="A0A846TWY4"/>
<dbReference type="SUPFAM" id="SSF55729">
    <property type="entry name" value="Acyl-CoA N-acyltransferases (Nat)"/>
    <property type="match status" value="1"/>
</dbReference>
<keyword evidence="2" id="KW-0808">Transferase</keyword>
<dbReference type="InterPro" id="IPR016181">
    <property type="entry name" value="Acyl_CoA_acyltransferase"/>
</dbReference>
<dbReference type="RefSeq" id="WP_167832630.1">
    <property type="nucleotide sequence ID" value="NZ_JAAVUM010000007.1"/>
</dbReference>
<dbReference type="Gene3D" id="3.40.630.30">
    <property type="match status" value="1"/>
</dbReference>
<dbReference type="InterPro" id="IPR036628">
    <property type="entry name" value="Clp_N_dom_sf"/>
</dbReference>
<sequence length="282" mass="31899">MELNEVKLTKQMSKVFGIAEHACKYDKSPCLTPEHLLFGCLDDGSYPIKEAIQKSGIDIDSLKDSCHPILESLPFGFCEPIKTPVCQSTKLVIDKAINYMRNYNQVFLNEGHVLKALIITGQTDRMLTPEQQNTFLSLGTVSRDMQLDLSGYSVQKQLYKNIRMVRHEDAERLILFIKDEFGTRWIETIKQALERNLPSIFIAEDRSGDIIGFAAYDIHQPGHFGPMGVAKHKRAEGIGESLLHLCLEGMIRKGYKRVIIDHAGPIEFYEKACNAKVIPTIE</sequence>
<dbReference type="InterPro" id="IPR004176">
    <property type="entry name" value="Clp_R_N"/>
</dbReference>
<evidence type="ECO:0000313" key="3">
    <source>
        <dbReference type="Proteomes" id="UP000587942"/>
    </source>
</evidence>
<name>A0A846TWY4_9BACI</name>
<dbReference type="GO" id="GO:0016747">
    <property type="term" value="F:acyltransferase activity, transferring groups other than amino-acyl groups"/>
    <property type="evidence" value="ECO:0007669"/>
    <property type="project" value="InterPro"/>
</dbReference>
<gene>
    <name evidence="2" type="ORF">GWK17_12115</name>
</gene>
<dbReference type="EMBL" id="JAAVUM010000007">
    <property type="protein sequence ID" value="NKE06206.1"/>
    <property type="molecule type" value="Genomic_DNA"/>
</dbReference>
<dbReference type="Gene3D" id="1.10.1780.10">
    <property type="entry name" value="Clp, N-terminal domain"/>
    <property type="match status" value="1"/>
</dbReference>
<protein>
    <submittedName>
        <fullName evidence="2">GNAT family N-acetyltransferase</fullName>
    </submittedName>
</protein>
<evidence type="ECO:0000259" key="1">
    <source>
        <dbReference type="PROSITE" id="PS51186"/>
    </source>
</evidence>
<dbReference type="Pfam" id="PF00583">
    <property type="entry name" value="Acetyltransf_1"/>
    <property type="match status" value="1"/>
</dbReference>
<feature type="domain" description="N-acetyltransferase" evidence="1">
    <location>
        <begin position="160"/>
        <end position="282"/>
    </location>
</feature>
<dbReference type="SUPFAM" id="SSF81923">
    <property type="entry name" value="Double Clp-N motif"/>
    <property type="match status" value="1"/>
</dbReference>
<dbReference type="Pfam" id="PF02861">
    <property type="entry name" value="Clp_N"/>
    <property type="match status" value="1"/>
</dbReference>
<dbReference type="InterPro" id="IPR000182">
    <property type="entry name" value="GNAT_dom"/>
</dbReference>
<comment type="caution">
    <text evidence="2">The sequence shown here is derived from an EMBL/GenBank/DDBJ whole genome shotgun (WGS) entry which is preliminary data.</text>
</comment>
<evidence type="ECO:0000313" key="2">
    <source>
        <dbReference type="EMBL" id="NKE06206.1"/>
    </source>
</evidence>